<dbReference type="AlphaFoldDB" id="A0A9D7XE09"/>
<dbReference type="EMBL" id="JADKFW010000010">
    <property type="protein sequence ID" value="MBK9718524.1"/>
    <property type="molecule type" value="Genomic_DNA"/>
</dbReference>
<dbReference type="Gene3D" id="2.60.40.10">
    <property type="entry name" value="Immunoglobulins"/>
    <property type="match status" value="2"/>
</dbReference>
<sequence>MDQIKWWQHHYYGSVIKAKGSGTYNVKIIYTSNLGMCEDETDITIDIPDQLDGLLEVIGKANCDKDTFSLVGLVTSGTGSYTYNWSPASNIISGQGTPFAKAINPGKYSLKIVDINTGCDFIATVKVDADNSLPQGIITGDTIIDCTKSFVTLNSTPNDTSIYEWMWITSDQKTLKNISTIDINKSGEVKLVITDKKSRCQDTAYWLINENTDFPKIDLGTDLSLDCKNTEFDVLPKQDFQQGLFIYEWKLPSGKTEIDSGLYDKKIYQSGKVYLKVKNLDNNCETLDSINISDLRSNPTVTLSNPGPLDCRTLNVKINATTKSPNEKISWSTKNGNIVGGTSSHSIIVDKGGKFYIEVEDTIGHCIITDSISVIEDFNTPVAQINADTIFNCKDVQKTIDASGSSNYDNLKFIWSGNGVIDSGHGTNKIIVSSAGTYKLTIIDTTNGCMDTKQITINPDLNIPIAVISKPAVLNCKVTSVQLNSTASSTSGNTLKYSWTSAQNHPIGNSNSPTPDITKPGTYTLTVEDIINGCSTFQSVDVGIDTLTPLVDLGKDQLWNCSTKDILLNIQNNTQGLNYSYNWSTNNGLILGSTNQKNITAGSHGTYRLTVIDQNNFCSSFKEINIKDDRIIPVAVGTTSDILTCIKKNALLEATGSSSGSNMQYIWKNANGQVIGNTDKVNVSTVGKYTLEVMDMTNNCNNSDIVEVFENVQVPSIDAGQAQLLTCKLLELDLNGNIITPNNNYSIQWSTLNGLIVSGSNTLSPKVNQEGDYILTVTDLNNGCVSSDLVSVSKDKNVPSDVDFEVNNPKCVNYPGQLSKIKVSGGKPNYSFYLDGNQIDVNTDINVQVGNHQLKVIDDNGCEITDALTVIAPLPLVVDLKPEVVLFQGDPFVLTPQYSIPIDSIDTYDWNPSEQLDCNNCPYPKITDNQKDQLYSVTITDKNGCTATAAIRIKVEERGIWVPNVFSPGGDGVNDSFYPVVKTDSYRWIKYMRIFDRWGEMIWTNEHFEPNTPVNGWNGTFRGEKINPGVYVWILEVEWKNGVVQKLFGDVTLLK</sequence>
<name>A0A9D7XE09_9BACT</name>
<proteinExistence type="predicted"/>
<reference evidence="1 2" key="1">
    <citation type="submission" date="2020-10" db="EMBL/GenBank/DDBJ databases">
        <title>Connecting structure to function with the recovery of over 1000 high-quality activated sludge metagenome-assembled genomes encoding full-length rRNA genes using long-read sequencing.</title>
        <authorList>
            <person name="Singleton C.M."/>
            <person name="Petriglieri F."/>
            <person name="Kristensen J.M."/>
            <person name="Kirkegaard R.H."/>
            <person name="Michaelsen T.Y."/>
            <person name="Andersen M.H."/>
            <person name="Karst S.M."/>
            <person name="Dueholm M.S."/>
            <person name="Nielsen P.H."/>
            <person name="Albertsen M."/>
        </authorList>
    </citation>
    <scope>NUCLEOTIDE SEQUENCE [LARGE SCALE GENOMIC DNA]</scope>
    <source>
        <strain evidence="1">Ribe_18-Q3-R11-54_BAT3C.373</strain>
    </source>
</reference>
<dbReference type="Proteomes" id="UP000808349">
    <property type="component" value="Unassembled WGS sequence"/>
</dbReference>
<dbReference type="Pfam" id="PF13585">
    <property type="entry name" value="CHU_C"/>
    <property type="match status" value="1"/>
</dbReference>
<comment type="caution">
    <text evidence="1">The sequence shown here is derived from an EMBL/GenBank/DDBJ whole genome shotgun (WGS) entry which is preliminary data.</text>
</comment>
<evidence type="ECO:0000313" key="2">
    <source>
        <dbReference type="Proteomes" id="UP000808349"/>
    </source>
</evidence>
<protein>
    <submittedName>
        <fullName evidence="1">Gliding motility-associated C-terminal domain-containing protein</fullName>
    </submittedName>
</protein>
<gene>
    <name evidence="1" type="ORF">IPO85_13630</name>
</gene>
<accession>A0A9D7XE09</accession>
<dbReference type="InterPro" id="IPR013783">
    <property type="entry name" value="Ig-like_fold"/>
</dbReference>
<evidence type="ECO:0000313" key="1">
    <source>
        <dbReference type="EMBL" id="MBK9718524.1"/>
    </source>
</evidence>
<organism evidence="1 2">
    <name type="scientific">Candidatus Defluviibacterium haderslevense</name>
    <dbReference type="NCBI Taxonomy" id="2981993"/>
    <lineage>
        <taxon>Bacteria</taxon>
        <taxon>Pseudomonadati</taxon>
        <taxon>Bacteroidota</taxon>
        <taxon>Saprospiria</taxon>
        <taxon>Saprospirales</taxon>
        <taxon>Saprospiraceae</taxon>
        <taxon>Candidatus Defluviibacterium</taxon>
    </lineage>
</organism>